<proteinExistence type="predicted"/>
<evidence type="ECO:0000313" key="4">
    <source>
        <dbReference type="WBParaSite" id="L893_g28763.t1"/>
    </source>
</evidence>
<evidence type="ECO:0000256" key="1">
    <source>
        <dbReference type="SAM" id="MobiDB-lite"/>
    </source>
</evidence>
<name>A0A1I7ZPZ3_9BILA</name>
<accession>A0A1I7ZPZ3</accession>
<sequence length="97" mass="10552">MKIFIAAFLVISVASVNGDILDMVKDTLTQTLKKCETDADCGQISFGLFQMIQIPMKCLSVPNLQISRCVVPDMGQLFKPTANGGQPKDQESSQGEQ</sequence>
<keyword evidence="2" id="KW-0732">Signal</keyword>
<organism evidence="3 4">
    <name type="scientific">Steinernema glaseri</name>
    <dbReference type="NCBI Taxonomy" id="37863"/>
    <lineage>
        <taxon>Eukaryota</taxon>
        <taxon>Metazoa</taxon>
        <taxon>Ecdysozoa</taxon>
        <taxon>Nematoda</taxon>
        <taxon>Chromadorea</taxon>
        <taxon>Rhabditida</taxon>
        <taxon>Tylenchina</taxon>
        <taxon>Panagrolaimomorpha</taxon>
        <taxon>Strongyloidoidea</taxon>
        <taxon>Steinernematidae</taxon>
        <taxon>Steinernema</taxon>
    </lineage>
</organism>
<reference evidence="4" key="1">
    <citation type="submission" date="2016-11" db="UniProtKB">
        <authorList>
            <consortium name="WormBaseParasite"/>
        </authorList>
    </citation>
    <scope>IDENTIFICATION</scope>
</reference>
<evidence type="ECO:0000256" key="2">
    <source>
        <dbReference type="SAM" id="SignalP"/>
    </source>
</evidence>
<feature type="region of interest" description="Disordered" evidence="1">
    <location>
        <begin position="78"/>
        <end position="97"/>
    </location>
</feature>
<keyword evidence="3" id="KW-1185">Reference proteome</keyword>
<dbReference type="AlphaFoldDB" id="A0A1I7ZPZ3"/>
<feature type="signal peptide" evidence="2">
    <location>
        <begin position="1"/>
        <end position="18"/>
    </location>
</feature>
<dbReference type="Proteomes" id="UP000095287">
    <property type="component" value="Unplaced"/>
</dbReference>
<feature type="chain" id="PRO_5009313746" evidence="2">
    <location>
        <begin position="19"/>
        <end position="97"/>
    </location>
</feature>
<evidence type="ECO:0000313" key="3">
    <source>
        <dbReference type="Proteomes" id="UP000095287"/>
    </source>
</evidence>
<protein>
    <submittedName>
        <fullName evidence="4">Saposin B-type domain-containing protein</fullName>
    </submittedName>
</protein>
<dbReference type="WBParaSite" id="L893_g28763.t1">
    <property type="protein sequence ID" value="L893_g28763.t1"/>
    <property type="gene ID" value="L893_g28763"/>
</dbReference>